<evidence type="ECO:0000256" key="1">
    <source>
        <dbReference type="ARBA" id="ARBA00001959"/>
    </source>
</evidence>
<sequence length="83" mass="8773">MDNLTEILVHAGNTMLLGMVIVFCFLTFLIACVNCMSFVISRYFPDAPVQPKSKPVISSKASTPAPATLAAVAAAVHAHRGKA</sequence>
<evidence type="ECO:0000256" key="7">
    <source>
        <dbReference type="ARBA" id="ARBA00022475"/>
    </source>
</evidence>
<evidence type="ECO:0000313" key="19">
    <source>
        <dbReference type="Proteomes" id="UP001165393"/>
    </source>
</evidence>
<dbReference type="GO" id="GO:0005886">
    <property type="term" value="C:plasma membrane"/>
    <property type="evidence" value="ECO:0007669"/>
    <property type="project" value="UniProtKB-SubCell"/>
</dbReference>
<evidence type="ECO:0000256" key="12">
    <source>
        <dbReference type="ARBA" id="ARBA00023065"/>
    </source>
</evidence>
<keyword evidence="6 16" id="KW-0813">Transport</keyword>
<comment type="caution">
    <text evidence="18">The sequence shown here is derived from an EMBL/GenBank/DDBJ whole genome shotgun (WGS) entry which is preliminary data.</text>
</comment>
<evidence type="ECO:0000256" key="14">
    <source>
        <dbReference type="ARBA" id="ARBA00023201"/>
    </source>
</evidence>
<keyword evidence="8 16" id="KW-0812">Transmembrane</keyword>
<dbReference type="GO" id="GO:0015081">
    <property type="term" value="F:sodium ion transmembrane transporter activity"/>
    <property type="evidence" value="ECO:0007669"/>
    <property type="project" value="UniProtKB-UniRule"/>
</dbReference>
<comment type="function">
    <text evidence="2 16 17">Catalyzes the decarboxylation of oxaloacetate coupled to Na(+) translocation.</text>
</comment>
<keyword evidence="9 16" id="KW-1278">Translocase</keyword>
<comment type="catalytic activity">
    <reaction evidence="15 16 17">
        <text>oxaloacetate + 2 Na(+)(in) + H(+) = pyruvate + 2 Na(+)(out) + CO2</text>
        <dbReference type="Rhea" id="RHEA:57724"/>
        <dbReference type="ChEBI" id="CHEBI:15361"/>
        <dbReference type="ChEBI" id="CHEBI:15378"/>
        <dbReference type="ChEBI" id="CHEBI:16452"/>
        <dbReference type="ChEBI" id="CHEBI:16526"/>
        <dbReference type="ChEBI" id="CHEBI:29101"/>
        <dbReference type="EC" id="7.2.4.2"/>
    </reaction>
</comment>
<evidence type="ECO:0000256" key="5">
    <source>
        <dbReference type="ARBA" id="ARBA00011869"/>
    </source>
</evidence>
<evidence type="ECO:0000256" key="6">
    <source>
        <dbReference type="ARBA" id="ARBA00022448"/>
    </source>
</evidence>
<comment type="subcellular location">
    <subcellularLocation>
        <location evidence="3 16 17">Cell membrane</location>
        <topology evidence="3 16 17">Single-pass membrane protein</topology>
    </subcellularLocation>
</comment>
<dbReference type="EMBL" id="JAMQGP010000006">
    <property type="protein sequence ID" value="MCM2680427.1"/>
    <property type="molecule type" value="Genomic_DNA"/>
</dbReference>
<keyword evidence="7 16" id="KW-1003">Cell membrane</keyword>
<dbReference type="RefSeq" id="WP_251261861.1">
    <property type="nucleotide sequence ID" value="NZ_JAMQGP010000006.1"/>
</dbReference>
<dbReference type="GO" id="GO:0008948">
    <property type="term" value="F:oxaloacetate decarboxylase activity"/>
    <property type="evidence" value="ECO:0007669"/>
    <property type="project" value="UniProtKB-UniRule"/>
</dbReference>
<dbReference type="EC" id="7.2.4.2" evidence="16"/>
<dbReference type="GO" id="GO:0015451">
    <property type="term" value="F:decarboxylation-driven active transmembrane transporter activity"/>
    <property type="evidence" value="ECO:0007669"/>
    <property type="project" value="UniProtKB-EC"/>
</dbReference>
<evidence type="ECO:0000256" key="10">
    <source>
        <dbReference type="ARBA" id="ARBA00022989"/>
    </source>
</evidence>
<dbReference type="Proteomes" id="UP001165393">
    <property type="component" value="Unassembled WGS sequence"/>
</dbReference>
<dbReference type="Pfam" id="PF04277">
    <property type="entry name" value="OAD_gamma"/>
    <property type="match status" value="1"/>
</dbReference>
<proteinExistence type="inferred from homology"/>
<dbReference type="GO" id="GO:0036376">
    <property type="term" value="P:sodium ion export across plasma membrane"/>
    <property type="evidence" value="ECO:0007669"/>
    <property type="project" value="InterPro"/>
</dbReference>
<evidence type="ECO:0000256" key="3">
    <source>
        <dbReference type="ARBA" id="ARBA00004162"/>
    </source>
</evidence>
<evidence type="ECO:0000256" key="9">
    <source>
        <dbReference type="ARBA" id="ARBA00022967"/>
    </source>
</evidence>
<evidence type="ECO:0000256" key="16">
    <source>
        <dbReference type="HAMAP-Rule" id="MF_00404"/>
    </source>
</evidence>
<keyword evidence="10 16" id="KW-1133">Transmembrane helix</keyword>
<accession>A0AA41W759</accession>
<evidence type="ECO:0000256" key="4">
    <source>
        <dbReference type="ARBA" id="ARBA00005844"/>
    </source>
</evidence>
<reference evidence="18 19" key="1">
    <citation type="journal article" date="2013" name="Antonie Van Leeuwenhoek">
        <title>Echinimonas agarilytica gen. nov., sp. nov., a new gammaproteobacterium isolated from the sea urchin Strongylocentrotus intermedius.</title>
        <authorList>
            <person name="Nedashkovskaya O.I."/>
            <person name="Stenkova A.M."/>
            <person name="Zhukova N.V."/>
            <person name="Van Trappen S."/>
            <person name="Lee J.S."/>
            <person name="Kim S.B."/>
        </authorList>
    </citation>
    <scope>NUCLEOTIDE SEQUENCE [LARGE SCALE GENOMIC DNA]</scope>
    <source>
        <strain evidence="18 19">KMM 6351</strain>
    </source>
</reference>
<comment type="similarity">
    <text evidence="4 16 17">Belongs to the OadG family.</text>
</comment>
<keyword evidence="12 16" id="KW-0406">Ion transport</keyword>
<evidence type="ECO:0000256" key="17">
    <source>
        <dbReference type="RuleBase" id="RU004278"/>
    </source>
</evidence>
<evidence type="ECO:0000256" key="11">
    <source>
        <dbReference type="ARBA" id="ARBA00023053"/>
    </source>
</evidence>
<comment type="cofactor">
    <cofactor evidence="1 16 17">
        <name>Na(+)</name>
        <dbReference type="ChEBI" id="CHEBI:29101"/>
    </cofactor>
</comment>
<evidence type="ECO:0000256" key="13">
    <source>
        <dbReference type="ARBA" id="ARBA00023136"/>
    </source>
</evidence>
<evidence type="ECO:0000256" key="8">
    <source>
        <dbReference type="ARBA" id="ARBA00022692"/>
    </source>
</evidence>
<dbReference type="InterPro" id="IPR023424">
    <property type="entry name" value="OadG"/>
</dbReference>
<keyword evidence="14 16" id="KW-0739">Sodium transport</keyword>
<dbReference type="NCBIfam" id="TIGR01195">
    <property type="entry name" value="oadG_fam"/>
    <property type="match status" value="1"/>
</dbReference>
<evidence type="ECO:0000256" key="15">
    <source>
        <dbReference type="ARBA" id="ARBA00048176"/>
    </source>
</evidence>
<dbReference type="AlphaFoldDB" id="A0AA41W759"/>
<feature type="transmembrane region" description="Helical" evidence="16 17">
    <location>
        <begin position="20"/>
        <end position="44"/>
    </location>
</feature>
<keyword evidence="19" id="KW-1185">Reference proteome</keyword>
<comment type="subunit">
    <text evidence="5 16">Heterotrimer of an alpha, a beta and a gamma subunit.</text>
</comment>
<organism evidence="18 19">
    <name type="scientific">Echinimonas agarilytica</name>
    <dbReference type="NCBI Taxonomy" id="1215918"/>
    <lineage>
        <taxon>Bacteria</taxon>
        <taxon>Pseudomonadati</taxon>
        <taxon>Pseudomonadota</taxon>
        <taxon>Gammaproteobacteria</taxon>
        <taxon>Alteromonadales</taxon>
        <taxon>Echinimonadaceae</taxon>
        <taxon>Echinimonas</taxon>
    </lineage>
</organism>
<dbReference type="HAMAP" id="MF_00404">
    <property type="entry name" value="OadG"/>
    <property type="match status" value="1"/>
</dbReference>
<dbReference type="InterPro" id="IPR005899">
    <property type="entry name" value="Na_pump_deCOase"/>
</dbReference>
<name>A0AA41W759_9GAMM</name>
<keyword evidence="13 16" id="KW-0472">Membrane</keyword>
<keyword evidence="11 16" id="KW-0915">Sodium</keyword>
<evidence type="ECO:0000256" key="2">
    <source>
        <dbReference type="ARBA" id="ARBA00003002"/>
    </source>
</evidence>
<protein>
    <recommendedName>
        <fullName evidence="16">Probable oxaloacetate decarboxylase gamma chain</fullName>
        <ecNumber evidence="16">7.2.4.2</ecNumber>
    </recommendedName>
</protein>
<evidence type="ECO:0000313" key="18">
    <source>
        <dbReference type="EMBL" id="MCM2680427.1"/>
    </source>
</evidence>
<gene>
    <name evidence="16" type="primary">oadG</name>
    <name evidence="18" type="ORF">NAF29_12215</name>
</gene>